<dbReference type="CDD" id="cd16100">
    <property type="entry name" value="ARID"/>
    <property type="match status" value="1"/>
</dbReference>
<dbReference type="GO" id="GO:0000785">
    <property type="term" value="C:chromatin"/>
    <property type="evidence" value="ECO:0007669"/>
    <property type="project" value="TreeGrafter"/>
</dbReference>
<evidence type="ECO:0000313" key="8">
    <source>
        <dbReference type="Proteomes" id="UP000530660"/>
    </source>
</evidence>
<dbReference type="InterPro" id="IPR001606">
    <property type="entry name" value="ARID_dom"/>
</dbReference>
<dbReference type="SUPFAM" id="SSF51197">
    <property type="entry name" value="Clavaminate synthase-like"/>
    <property type="match status" value="1"/>
</dbReference>
<dbReference type="PROSITE" id="PS51011">
    <property type="entry name" value="ARID"/>
    <property type="match status" value="1"/>
</dbReference>
<dbReference type="SUPFAM" id="SSF46774">
    <property type="entry name" value="ARID-like"/>
    <property type="match status" value="1"/>
</dbReference>
<dbReference type="InterPro" id="IPR036431">
    <property type="entry name" value="ARID_dom_sf"/>
</dbReference>
<keyword evidence="2" id="KW-0408">Iron</keyword>
<dbReference type="AlphaFoldDB" id="A0A7J7ISQ3"/>
<feature type="region of interest" description="Disordered" evidence="3">
    <location>
        <begin position="721"/>
        <end position="749"/>
    </location>
</feature>
<dbReference type="PROSITE" id="PS51183">
    <property type="entry name" value="JMJN"/>
    <property type="match status" value="1"/>
</dbReference>
<dbReference type="Pfam" id="PF01388">
    <property type="entry name" value="ARID"/>
    <property type="match status" value="1"/>
</dbReference>
<dbReference type="SMART" id="SM00545">
    <property type="entry name" value="JmjN"/>
    <property type="match status" value="1"/>
</dbReference>
<evidence type="ECO:0000256" key="2">
    <source>
        <dbReference type="ARBA" id="ARBA00023004"/>
    </source>
</evidence>
<evidence type="ECO:0000259" key="4">
    <source>
        <dbReference type="PROSITE" id="PS51011"/>
    </source>
</evidence>
<dbReference type="PROSITE" id="PS51184">
    <property type="entry name" value="JMJC"/>
    <property type="match status" value="1"/>
</dbReference>
<keyword evidence="1" id="KW-0479">Metal-binding</keyword>
<proteinExistence type="predicted"/>
<accession>A0A7J7ISQ3</accession>
<keyword evidence="8" id="KW-1185">Reference proteome</keyword>
<dbReference type="SMART" id="SM01014">
    <property type="entry name" value="ARID"/>
    <property type="match status" value="1"/>
</dbReference>
<dbReference type="GO" id="GO:0010468">
    <property type="term" value="P:regulation of gene expression"/>
    <property type="evidence" value="ECO:0007669"/>
    <property type="project" value="TreeGrafter"/>
</dbReference>
<dbReference type="GO" id="GO:0046872">
    <property type="term" value="F:metal ion binding"/>
    <property type="evidence" value="ECO:0007669"/>
    <property type="project" value="UniProtKB-KW"/>
</dbReference>
<feature type="compositionally biased region" description="Basic and acidic residues" evidence="3">
    <location>
        <begin position="721"/>
        <end position="730"/>
    </location>
</feature>
<feature type="domain" description="JmjN" evidence="5">
    <location>
        <begin position="18"/>
        <end position="59"/>
    </location>
</feature>
<gene>
    <name evidence="7" type="ORF">F1559_004865</name>
</gene>
<dbReference type="GO" id="GO:0005634">
    <property type="term" value="C:nucleus"/>
    <property type="evidence" value="ECO:0007669"/>
    <property type="project" value="TreeGrafter"/>
</dbReference>
<dbReference type="GO" id="GO:0141052">
    <property type="term" value="F:histone H3 demethylase activity"/>
    <property type="evidence" value="ECO:0007669"/>
    <property type="project" value="UniProtKB-ARBA"/>
</dbReference>
<dbReference type="SMART" id="SM00558">
    <property type="entry name" value="JmjC"/>
    <property type="match status" value="1"/>
</dbReference>
<dbReference type="Proteomes" id="UP000530660">
    <property type="component" value="Unassembled WGS sequence"/>
</dbReference>
<dbReference type="InterPro" id="IPR003349">
    <property type="entry name" value="JmjN"/>
</dbReference>
<feature type="domain" description="ARID" evidence="4">
    <location>
        <begin position="82"/>
        <end position="177"/>
    </location>
</feature>
<dbReference type="GO" id="GO:0003677">
    <property type="term" value="F:DNA binding"/>
    <property type="evidence" value="ECO:0007669"/>
    <property type="project" value="InterPro"/>
</dbReference>
<sequence length="875" mass="99643">MSSSSDVVVTDLGDIPPAPVFYPTEEEWLDPLAYVRRIQRDASRFGICKVIPPASWNPPKATRPTVKFGTRQQNIHQLFQRRGVYERFMTFLRQFHRAQGDWATCRAQVPRIKGRIVDLLLLYRSVIGHGGYDLINKRGLWRHVATYELRMIWTTSISANTKSIYQRWLLPLERYERRRRGTEALENNPLGLEFTHFACDHECAYCLLERLRGADASPTSYQRGEHRGNMLDATPGTSMLIPSQKDIPVDLQGPTEWKLVRCIHCADAWHPACYARANHDETTARGAIPEPKTDYATFVCPQCDDDRRFGYLDGTVFSYREYARYAQEFKAAWFRVGTCSRTCEAVFKEPSIDEVEREYWRLVDTAEERCEVLYGSELDVNISGSGFPRLGAIKAENLSADEQARWERYAIHPWNLNIFPLLGSSLLRVLSARYSGITDPWLYIGMCFATFCYHVEDSDMYSINYMHSGEGKIWYGCPGGDAYRQFENAMRECVPDLFAAMPDLLYNMITMVNPVHLRQRGAPMCRTIQMPGEFVLTFPQAFHGGFSLGVNMAEAVNFALSDWLPYGRQAMLRYREMRREAPFAQEEIVFSALERRDIWQKLPLEELERLCQELRHLIREELALRDAAGCFGASAERLEDPRSPKYVSHAGSERDTCRWCRQPFFLSAVRCACDPDRRTCVRHAFALCACSVAAKTLLYLYSDEELRSMIDDPSQVVSVHERLEATEEHRSSRKGTSAWQSRGDTDWPDKVNAVRGARGEASCSEMPSAAAIVSRPTRTAVEDARGTETMKRKRVDKSPAWVRGDRSVAKANGIHTARVAATEVSVALSDESDRMETSTDRSMPMKCSGRPQLVKLVPAGDGQAPPILLFRIPSE</sequence>
<feature type="domain" description="JmjC" evidence="6">
    <location>
        <begin position="408"/>
        <end position="575"/>
    </location>
</feature>
<dbReference type="Pfam" id="PF02928">
    <property type="entry name" value="zf-C5HC2"/>
    <property type="match status" value="1"/>
</dbReference>
<evidence type="ECO:0000259" key="6">
    <source>
        <dbReference type="PROSITE" id="PS51184"/>
    </source>
</evidence>
<feature type="compositionally biased region" description="Basic and acidic residues" evidence="3">
    <location>
        <begin position="780"/>
        <end position="790"/>
    </location>
</feature>
<reference evidence="7 8" key="1">
    <citation type="journal article" date="2020" name="J. Phycol.">
        <title>Comparative genome analysis reveals Cyanidiococcus gen. nov., a new extremophilic red algal genus sister to Cyanidioschyzon (Cyanidioschyzonaceae, Rhodophyta).</title>
        <authorList>
            <person name="Liu S.-L."/>
            <person name="Chiang Y.-R."/>
            <person name="Yoon H.S."/>
            <person name="Fu H.-Y."/>
        </authorList>
    </citation>
    <scope>NUCLEOTIDE SEQUENCE [LARGE SCALE GENOMIC DNA]</scope>
    <source>
        <strain evidence="7 8">THAL066</strain>
    </source>
</reference>
<dbReference type="Pfam" id="PF02375">
    <property type="entry name" value="JmjN"/>
    <property type="match status" value="1"/>
</dbReference>
<dbReference type="Gene3D" id="2.60.120.650">
    <property type="entry name" value="Cupin"/>
    <property type="match status" value="2"/>
</dbReference>
<protein>
    <submittedName>
        <fullName evidence="7">Uncharacterized protein</fullName>
    </submittedName>
</protein>
<dbReference type="Pfam" id="PF02373">
    <property type="entry name" value="JmjC"/>
    <property type="match status" value="1"/>
</dbReference>
<evidence type="ECO:0000256" key="1">
    <source>
        <dbReference type="ARBA" id="ARBA00022723"/>
    </source>
</evidence>
<dbReference type="PANTHER" id="PTHR10694">
    <property type="entry name" value="LYSINE-SPECIFIC DEMETHYLASE"/>
    <property type="match status" value="1"/>
</dbReference>
<feature type="region of interest" description="Disordered" evidence="3">
    <location>
        <begin position="765"/>
        <end position="796"/>
    </location>
</feature>
<dbReference type="EMBL" id="VWRR01000001">
    <property type="protein sequence ID" value="KAF6005391.1"/>
    <property type="molecule type" value="Genomic_DNA"/>
</dbReference>
<dbReference type="SMART" id="SM00501">
    <property type="entry name" value="BRIGHT"/>
    <property type="match status" value="1"/>
</dbReference>
<dbReference type="InterPro" id="IPR003347">
    <property type="entry name" value="JmjC_dom"/>
</dbReference>
<comment type="caution">
    <text evidence="7">The sequence shown here is derived from an EMBL/GenBank/DDBJ whole genome shotgun (WGS) entry which is preliminary data.</text>
</comment>
<evidence type="ECO:0000313" key="7">
    <source>
        <dbReference type="EMBL" id="KAF6005391.1"/>
    </source>
</evidence>
<evidence type="ECO:0000259" key="5">
    <source>
        <dbReference type="PROSITE" id="PS51183"/>
    </source>
</evidence>
<dbReference type="OrthoDB" id="1678912at2759"/>
<dbReference type="PANTHER" id="PTHR10694:SF33">
    <property type="entry name" value="LYSINE-SPECIFIC DEMETHYLASE 5"/>
    <property type="match status" value="1"/>
</dbReference>
<name>A0A7J7ISQ3_9RHOD</name>
<organism evidence="7 8">
    <name type="scientific">Cyanidiococcus yangmingshanensis</name>
    <dbReference type="NCBI Taxonomy" id="2690220"/>
    <lineage>
        <taxon>Eukaryota</taxon>
        <taxon>Rhodophyta</taxon>
        <taxon>Bangiophyceae</taxon>
        <taxon>Cyanidiales</taxon>
        <taxon>Cyanidiaceae</taxon>
        <taxon>Cyanidiococcus</taxon>
    </lineage>
</organism>
<evidence type="ECO:0000256" key="3">
    <source>
        <dbReference type="SAM" id="MobiDB-lite"/>
    </source>
</evidence>
<dbReference type="InterPro" id="IPR004198">
    <property type="entry name" value="Znf_C5HC2"/>
</dbReference>